<protein>
    <submittedName>
        <fullName evidence="3">Wlm</fullName>
    </submittedName>
</protein>
<feature type="domain" description="WLM" evidence="2">
    <location>
        <begin position="9"/>
        <end position="104"/>
    </location>
</feature>
<dbReference type="Proteomes" id="UP000242877">
    <property type="component" value="Unassembled WGS sequence"/>
</dbReference>
<dbReference type="EMBL" id="AZGZ01000006">
    <property type="protein sequence ID" value="KZZ94520.1"/>
    <property type="molecule type" value="Genomic_DNA"/>
</dbReference>
<proteinExistence type="predicted"/>
<dbReference type="VEuPathDB" id="FungiDB:AAP_01820"/>
<feature type="compositionally biased region" description="Polar residues" evidence="1">
    <location>
        <begin position="185"/>
        <end position="201"/>
    </location>
</feature>
<feature type="compositionally biased region" description="Pro residues" evidence="1">
    <location>
        <begin position="302"/>
        <end position="316"/>
    </location>
</feature>
<gene>
    <name evidence="3" type="ORF">AAP_01820</name>
</gene>
<feature type="compositionally biased region" description="Polar residues" evidence="1">
    <location>
        <begin position="156"/>
        <end position="167"/>
    </location>
</feature>
<feature type="region of interest" description="Disordered" evidence="1">
    <location>
        <begin position="146"/>
        <end position="323"/>
    </location>
</feature>
<dbReference type="Pfam" id="PF08325">
    <property type="entry name" value="WLM"/>
    <property type="match status" value="1"/>
</dbReference>
<evidence type="ECO:0000313" key="4">
    <source>
        <dbReference type="Proteomes" id="UP000242877"/>
    </source>
</evidence>
<organism evidence="3 4">
    <name type="scientific">Ascosphaera apis ARSEF 7405</name>
    <dbReference type="NCBI Taxonomy" id="392613"/>
    <lineage>
        <taxon>Eukaryota</taxon>
        <taxon>Fungi</taxon>
        <taxon>Dikarya</taxon>
        <taxon>Ascomycota</taxon>
        <taxon>Pezizomycotina</taxon>
        <taxon>Eurotiomycetes</taxon>
        <taxon>Eurotiomycetidae</taxon>
        <taxon>Onygenales</taxon>
        <taxon>Ascosphaeraceae</taxon>
        <taxon>Ascosphaera</taxon>
    </lineage>
</organism>
<dbReference type="AlphaFoldDB" id="A0A166P5L9"/>
<sequence length="351" mass="38707">MASPNKYIKSVTNITTLPRQELGYEVMMSIAKLIEPVMRKFHISLKNLTEFDIDTEKPGTYGMGLHDRSNNSIAVRIRAYDDSSKFLPKEVIMDITLFELANIKRDKEASSVERKLNAIRVWYTIDMARHSKNYIGIWPQGLDEVKTSAAPPPKSGYSQSPATSSLPRSAEGSDGASGRSGLFNRASTRNSTRSDTGQNDRVNPFPMGNSTFPSIPEDPSSWQPDHPVSNPFEDPSSGAAAYDANHREPLLRPTSRRTGRSNDTRRSRSQAGRSSNNFSRSGSHAGRASAKFSRSRSVPRAPSEPTPAPAPAPAPIPQVKLGRRDCKYCGSKESRPYLFCCVCGRISRSPK</sequence>
<evidence type="ECO:0000313" key="3">
    <source>
        <dbReference type="EMBL" id="KZZ94520.1"/>
    </source>
</evidence>
<dbReference type="InterPro" id="IPR013536">
    <property type="entry name" value="WLM_dom"/>
</dbReference>
<dbReference type="OrthoDB" id="447842at2759"/>
<evidence type="ECO:0000259" key="2">
    <source>
        <dbReference type="Pfam" id="PF08325"/>
    </source>
</evidence>
<reference evidence="3 4" key="1">
    <citation type="journal article" date="2016" name="Genome Biol. Evol.">
        <title>Divergent and convergent evolution of fungal pathogenicity.</title>
        <authorList>
            <person name="Shang Y."/>
            <person name="Xiao G."/>
            <person name="Zheng P."/>
            <person name="Cen K."/>
            <person name="Zhan S."/>
            <person name="Wang C."/>
        </authorList>
    </citation>
    <scope>NUCLEOTIDE SEQUENCE [LARGE SCALE GENOMIC DNA]</scope>
    <source>
        <strain evidence="3 4">ARSEF 7405</strain>
    </source>
</reference>
<name>A0A166P5L9_9EURO</name>
<accession>A0A166P5L9</accession>
<comment type="caution">
    <text evidence="3">The sequence shown here is derived from an EMBL/GenBank/DDBJ whole genome shotgun (WGS) entry which is preliminary data.</text>
</comment>
<feature type="compositionally biased region" description="Low complexity" evidence="1">
    <location>
        <begin position="272"/>
        <end position="290"/>
    </location>
</feature>
<evidence type="ECO:0000256" key="1">
    <source>
        <dbReference type="SAM" id="MobiDB-lite"/>
    </source>
</evidence>
<keyword evidence="4" id="KW-1185">Reference proteome</keyword>